<evidence type="ECO:0000259" key="5">
    <source>
        <dbReference type="PROSITE" id="PS52019"/>
    </source>
</evidence>
<dbReference type="InterPro" id="IPR036291">
    <property type="entry name" value="NAD(P)-bd_dom_sf"/>
</dbReference>
<proteinExistence type="predicted"/>
<evidence type="ECO:0000256" key="2">
    <source>
        <dbReference type="ARBA" id="ARBA00022857"/>
    </source>
</evidence>
<dbReference type="CDD" id="cd02440">
    <property type="entry name" value="AdoMet_MTases"/>
    <property type="match status" value="1"/>
</dbReference>
<dbReference type="PROSITE" id="PS52019">
    <property type="entry name" value="PKS_MFAS_DH"/>
    <property type="match status" value="1"/>
</dbReference>
<organism evidence="6 7">
    <name type="scientific">Aspergillus tanneri</name>
    <dbReference type="NCBI Taxonomy" id="1220188"/>
    <lineage>
        <taxon>Eukaryota</taxon>
        <taxon>Fungi</taxon>
        <taxon>Dikarya</taxon>
        <taxon>Ascomycota</taxon>
        <taxon>Pezizomycotina</taxon>
        <taxon>Eurotiomycetes</taxon>
        <taxon>Eurotiomycetidae</taxon>
        <taxon>Eurotiales</taxon>
        <taxon>Aspergillaceae</taxon>
        <taxon>Aspergillus</taxon>
        <taxon>Aspergillus subgen. Circumdati</taxon>
    </lineage>
</organism>
<name>A0A4S3J3E9_9EURO</name>
<dbReference type="PANTHER" id="PTHR45681">
    <property type="entry name" value="POLYKETIDE SYNTHASE 44-RELATED"/>
    <property type="match status" value="1"/>
</dbReference>
<dbReference type="InterPro" id="IPR042104">
    <property type="entry name" value="PKS_dehydratase_sf"/>
</dbReference>
<dbReference type="AlphaFoldDB" id="A0A4S3J3E9"/>
<evidence type="ECO:0000313" key="6">
    <source>
        <dbReference type="EMBL" id="THC89225.1"/>
    </source>
</evidence>
<evidence type="ECO:0000313" key="7">
    <source>
        <dbReference type="Proteomes" id="UP000308092"/>
    </source>
</evidence>
<dbReference type="InterPro" id="IPR020843">
    <property type="entry name" value="ER"/>
</dbReference>
<comment type="caution">
    <text evidence="6">The sequence shown here is derived from an EMBL/GenBank/DDBJ whole genome shotgun (WGS) entry which is preliminary data.</text>
</comment>
<dbReference type="VEuPathDB" id="FungiDB:EYZ11_011331"/>
<comment type="caution">
    <text evidence="4">Lacks conserved residue(s) required for the propagation of feature annotation.</text>
</comment>
<dbReference type="STRING" id="1220188.A0A4S3J3E9"/>
<accession>A0A4S3J3E9</accession>
<dbReference type="GO" id="GO:0016740">
    <property type="term" value="F:transferase activity"/>
    <property type="evidence" value="ECO:0007669"/>
    <property type="project" value="UniProtKB-KW"/>
</dbReference>
<dbReference type="InterPro" id="IPR056501">
    <property type="entry name" value="NAD-bd_HRPKS_sdrA"/>
</dbReference>
<evidence type="ECO:0000256" key="1">
    <source>
        <dbReference type="ARBA" id="ARBA00022679"/>
    </source>
</evidence>
<dbReference type="Pfam" id="PF14765">
    <property type="entry name" value="PS-DH"/>
    <property type="match status" value="1"/>
</dbReference>
<sequence length="921" mass="103148">MWNENCRGLVLVRHDDYNSLEDIDFCTLDAFQGQVIPDPYKILLDLGYKFSEPFVNIKRVTAKPHKALSVLCVPNTSQFMNHGYELPQALHPATLDCVFQTPLTALIAADCLGCPMVPVHCDKITLAGDLEHHPGEKLLVFAETTPEGQRKCKVRAIIKNTVGTPRMYIEGLTYRALGGVGDEGKRNPRRTMCHRIHWAADVDKMEGKELIALTTSDLSLELPLDQLAQIRAACYVLMEQALRALCEDKVSARASEHHKKLYKWIKSKLSHREKENPYINDRSLQTHVEALGAVGKIIYRIGGQLTKIILGEIKPLELITADGLLDKFYQENSIKRCYAALARYVNCLREKEPNLKILEVGAGTGGATKHLLEALGTKFHRYEFTDISTGFFSNAREKFKRWGSSVHYKKLDIEKDPTEQGFDEGTYDLVVASNVLHATRSMQGTMRNVHQLLKPFSMIFGTLPGWWFGRSDGRQNSPCMNISEWQVVLEQTGFSGVEVYIPDYDDRDCSQYSVILSRKVATRSSNLDKAAEIVISTDASAVITELSQSVTNALGNKNCYTTTLADCQPDGKICIVLEELTRPVLLSCTESEFQQIQRMLRTASGIIWLTRGSSNACEVPDRALITGLARAARSENNSLRFITLDTDLTRPLCRKTTKSIVEFCKDISQGIGHEDSEGRKDSEYLKKQGSLYIPRLVEDESTSKYITGIGQVSTQDLKVTRATRPLKLDITVPGRLDTLQWTECESPVSHPELDEILVDVKALGLNFRDLIIALGQFSDASEMTGECSGVVKAVGTNIRHVFKVGDQDIGAEIFVTVGNNLKREFLQTQYKISNDHIFSNRSTAFVREIRRITVDRGVNVLVNSIAGEIGRESCSCLALFGRFVELGVYDILQNSRLDMRFMQRNVAFYSVDITKVLKSNP</sequence>
<dbReference type="InterPro" id="IPR049551">
    <property type="entry name" value="PKS_DH_C"/>
</dbReference>
<dbReference type="Pfam" id="PF08242">
    <property type="entry name" value="Methyltransf_12"/>
    <property type="match status" value="1"/>
</dbReference>
<dbReference type="InterPro" id="IPR029063">
    <property type="entry name" value="SAM-dependent_MTases_sf"/>
</dbReference>
<dbReference type="InterPro" id="IPR050444">
    <property type="entry name" value="Polyketide_Synthase"/>
</dbReference>
<dbReference type="CDD" id="cd05195">
    <property type="entry name" value="enoyl_red"/>
    <property type="match status" value="1"/>
</dbReference>
<dbReference type="SUPFAM" id="SSF51735">
    <property type="entry name" value="NAD(P)-binding Rossmann-fold domains"/>
    <property type="match status" value="1"/>
</dbReference>
<reference evidence="6 7" key="1">
    <citation type="submission" date="2019-03" db="EMBL/GenBank/DDBJ databases">
        <title>The genome sequence of a newly discovered highly antifungal drug resistant Aspergillus species, Aspergillus tanneri NIH 1004.</title>
        <authorList>
            <person name="Mounaud S."/>
            <person name="Singh I."/>
            <person name="Joardar V."/>
            <person name="Pakala S."/>
            <person name="Pakala S."/>
            <person name="Venepally P."/>
            <person name="Hoover J."/>
            <person name="Nierman W."/>
            <person name="Chung J."/>
            <person name="Losada L."/>
        </authorList>
    </citation>
    <scope>NUCLEOTIDE SEQUENCE [LARGE SCALE GENOMIC DNA]</scope>
    <source>
        <strain evidence="6 7">NIH1004</strain>
    </source>
</reference>
<dbReference type="GO" id="GO:0016491">
    <property type="term" value="F:oxidoreductase activity"/>
    <property type="evidence" value="ECO:0007669"/>
    <property type="project" value="InterPro"/>
</dbReference>
<gene>
    <name evidence="6" type="ORF">EYZ11_011331</name>
</gene>
<feature type="domain" description="PKS/mFAS DH" evidence="5">
    <location>
        <begin position="1"/>
        <end position="183"/>
    </location>
</feature>
<protein>
    <recommendedName>
        <fullName evidence="5">PKS/mFAS DH domain-containing protein</fullName>
    </recommendedName>
</protein>
<keyword evidence="1" id="KW-0808">Transferase</keyword>
<evidence type="ECO:0000256" key="3">
    <source>
        <dbReference type="ARBA" id="ARBA00023268"/>
    </source>
</evidence>
<dbReference type="EMBL" id="SOSA01000689">
    <property type="protein sequence ID" value="THC89225.1"/>
    <property type="molecule type" value="Genomic_DNA"/>
</dbReference>
<dbReference type="Gene3D" id="3.90.180.10">
    <property type="entry name" value="Medium-chain alcohol dehydrogenases, catalytic domain"/>
    <property type="match status" value="2"/>
</dbReference>
<dbReference type="Pfam" id="PF23114">
    <property type="entry name" value="NAD-bd_HRPKS_sdrA"/>
    <property type="match status" value="1"/>
</dbReference>
<keyword evidence="3" id="KW-0511">Multifunctional enzyme</keyword>
<dbReference type="Gene3D" id="3.40.50.150">
    <property type="entry name" value="Vaccinia Virus protein VP39"/>
    <property type="match status" value="1"/>
</dbReference>
<dbReference type="InterPro" id="IPR049900">
    <property type="entry name" value="PKS_mFAS_DH"/>
</dbReference>
<evidence type="ECO:0000256" key="4">
    <source>
        <dbReference type="PROSITE-ProRule" id="PRU01363"/>
    </source>
</evidence>
<feature type="region of interest" description="N-terminal hotdog fold" evidence="4">
    <location>
        <begin position="1"/>
        <end position="17"/>
    </location>
</feature>
<dbReference type="InterPro" id="IPR011032">
    <property type="entry name" value="GroES-like_sf"/>
</dbReference>
<keyword evidence="7" id="KW-1185">Reference proteome</keyword>
<dbReference type="Gene3D" id="3.10.129.110">
    <property type="entry name" value="Polyketide synthase dehydratase"/>
    <property type="match status" value="1"/>
</dbReference>
<feature type="region of interest" description="C-terminal hotdog fold" evidence="4">
    <location>
        <begin position="31"/>
        <end position="183"/>
    </location>
</feature>
<keyword evidence="2" id="KW-0521">NADP</keyword>
<dbReference type="SMART" id="SM00829">
    <property type="entry name" value="PKS_ER"/>
    <property type="match status" value="1"/>
</dbReference>
<dbReference type="SUPFAM" id="SSF53335">
    <property type="entry name" value="S-adenosyl-L-methionine-dependent methyltransferases"/>
    <property type="match status" value="1"/>
</dbReference>
<dbReference type="Proteomes" id="UP000308092">
    <property type="component" value="Unassembled WGS sequence"/>
</dbReference>
<dbReference type="PANTHER" id="PTHR45681:SF6">
    <property type="entry name" value="POLYKETIDE SYNTHASE 37"/>
    <property type="match status" value="1"/>
</dbReference>
<dbReference type="SUPFAM" id="SSF50129">
    <property type="entry name" value="GroES-like"/>
    <property type="match status" value="1"/>
</dbReference>
<dbReference type="InterPro" id="IPR013217">
    <property type="entry name" value="Methyltransf_12"/>
</dbReference>